<evidence type="ECO:0000313" key="2">
    <source>
        <dbReference type="Proteomes" id="UP000005283"/>
    </source>
</evidence>
<accession>D1W5P4</accession>
<dbReference type="EMBL" id="ADEG01000053">
    <property type="protein sequence ID" value="EFA92141.1"/>
    <property type="molecule type" value="Genomic_DNA"/>
</dbReference>
<keyword evidence="2" id="KW-1185">Reference proteome</keyword>
<evidence type="ECO:0000313" key="1">
    <source>
        <dbReference type="EMBL" id="EFA92141.1"/>
    </source>
</evidence>
<reference evidence="1 2" key="1">
    <citation type="submission" date="2009-12" db="EMBL/GenBank/DDBJ databases">
        <title>Genome Sequence of Prevotella buccalis ATCC 35310.</title>
        <authorList>
            <person name="Durkin A.S."/>
            <person name="Madupu R."/>
            <person name="Torralba M."/>
            <person name="Methe B."/>
            <person name="Sutton G."/>
            <person name="Strausberg R.L."/>
            <person name="Nelson K.E."/>
        </authorList>
    </citation>
    <scope>NUCLEOTIDE SEQUENCE [LARGE SCALE GENOMIC DNA]</scope>
    <source>
        <strain evidence="1 2">ATCC 35310</strain>
    </source>
</reference>
<evidence type="ECO:0008006" key="3">
    <source>
        <dbReference type="Google" id="ProtNLM"/>
    </source>
</evidence>
<dbReference type="eggNOG" id="ENOG502ZAGU">
    <property type="taxonomic scope" value="Bacteria"/>
</dbReference>
<dbReference type="AlphaFoldDB" id="D1W5P4"/>
<proteinExistence type="predicted"/>
<name>D1W5P4_9BACT</name>
<dbReference type="STRING" id="679190.HMPREF0650_0379"/>
<dbReference type="Proteomes" id="UP000005283">
    <property type="component" value="Unassembled WGS sequence"/>
</dbReference>
<protein>
    <recommendedName>
        <fullName evidence="3">Phage major capsid protein E</fullName>
    </recommendedName>
</protein>
<comment type="caution">
    <text evidence="1">The sequence shown here is derived from an EMBL/GenBank/DDBJ whole genome shotgun (WGS) entry which is preliminary data.</text>
</comment>
<gene>
    <name evidence="1" type="ORF">HMPREF0650_0379</name>
</gene>
<organism evidence="1 2">
    <name type="scientific">Hoylesella buccalis ATCC 35310</name>
    <dbReference type="NCBI Taxonomy" id="679190"/>
    <lineage>
        <taxon>Bacteria</taxon>
        <taxon>Pseudomonadati</taxon>
        <taxon>Bacteroidota</taxon>
        <taxon>Bacteroidia</taxon>
        <taxon>Bacteroidales</taxon>
        <taxon>Prevotellaceae</taxon>
        <taxon>Hoylesella</taxon>
    </lineage>
</organism>
<dbReference type="RefSeq" id="WP_004349134.1">
    <property type="nucleotide sequence ID" value="NZ_ADEG01000053.1"/>
</dbReference>
<sequence length="369" mass="41487">MTLTIQTLFNEPAIVGAVINRVLQTRKDAIYWQQYLDFRRTTTRVFKDYIGSVRGVMAGSINSQFGEKPIRERQNIGSGYGEIAYLGDRYQMSVDRLSDLQDLIDKYNAANAAGQVSALNDIIAFIYDDYRQVMLAAHKRMDLVVGSLIMTGKAKVRNKDKAQSEQGATEFLDIELPMNTIVLQDSDIVVDSKKKMVTFLMNKLNEIAPDFGKYAKMLMSRGTFVKHIIGSSEFGDMFKMQLGQNQMYLSTGLVTSELASQLFTGIGLPAIEIKDDYVKEQNGKNVQVYADGHITLLPQEKIGYMRYHTPYESTDPVPGMTYTPTGDGDMLVAANRDHNGRYLEYTAEWIPQIADPTLITTLDLTKLTK</sequence>